<dbReference type="SUPFAM" id="SSF48264">
    <property type="entry name" value="Cytochrome P450"/>
    <property type="match status" value="1"/>
</dbReference>
<name>A0A4C2A7S7_EUMVA</name>
<evidence type="ECO:0000256" key="15">
    <source>
        <dbReference type="PIRSR" id="PIRSR602401-1"/>
    </source>
</evidence>
<evidence type="ECO:0000256" key="14">
    <source>
        <dbReference type="ARBA" id="ARBA00047827"/>
    </source>
</evidence>
<comment type="catalytic activity">
    <reaction evidence="14">
        <text>an organic molecule + reduced [NADPH--hemoprotein reductase] + O2 = an alcohol + oxidized [NADPH--hemoprotein reductase] + H2O + H(+)</text>
        <dbReference type="Rhea" id="RHEA:17149"/>
        <dbReference type="Rhea" id="RHEA-COMP:11964"/>
        <dbReference type="Rhea" id="RHEA-COMP:11965"/>
        <dbReference type="ChEBI" id="CHEBI:15377"/>
        <dbReference type="ChEBI" id="CHEBI:15378"/>
        <dbReference type="ChEBI" id="CHEBI:15379"/>
        <dbReference type="ChEBI" id="CHEBI:30879"/>
        <dbReference type="ChEBI" id="CHEBI:57618"/>
        <dbReference type="ChEBI" id="CHEBI:58210"/>
        <dbReference type="ChEBI" id="CHEBI:142491"/>
        <dbReference type="EC" id="1.14.14.1"/>
    </reaction>
</comment>
<dbReference type="OrthoDB" id="2789670at2759"/>
<keyword evidence="18" id="KW-1185">Reference proteome</keyword>
<keyword evidence="7 15" id="KW-0479">Metal-binding</keyword>
<keyword evidence="10 16" id="KW-0560">Oxidoreductase</keyword>
<dbReference type="PRINTS" id="PR00385">
    <property type="entry name" value="P450"/>
</dbReference>
<dbReference type="InterPro" id="IPR050476">
    <property type="entry name" value="Insect_CytP450_Detox"/>
</dbReference>
<dbReference type="GO" id="GO:0016712">
    <property type="term" value="F:oxidoreductase activity, acting on paired donors, with incorporation or reduction of molecular oxygen, reduced flavin or flavoprotein as one donor, and incorporation of one atom of oxygen"/>
    <property type="evidence" value="ECO:0007669"/>
    <property type="project" value="UniProtKB-EC"/>
</dbReference>
<keyword evidence="11 15" id="KW-0408">Iron</keyword>
<dbReference type="EMBL" id="BGZK01002566">
    <property type="protein sequence ID" value="GBP94957.1"/>
    <property type="molecule type" value="Genomic_DNA"/>
</dbReference>
<dbReference type="CDD" id="cd11056">
    <property type="entry name" value="CYP6-like"/>
    <property type="match status" value="1"/>
</dbReference>
<evidence type="ECO:0000256" key="4">
    <source>
        <dbReference type="ARBA" id="ARBA00010617"/>
    </source>
</evidence>
<evidence type="ECO:0000256" key="10">
    <source>
        <dbReference type="ARBA" id="ARBA00023002"/>
    </source>
</evidence>
<protein>
    <recommendedName>
        <fullName evidence="5">unspecific monooxygenase</fullName>
        <ecNumber evidence="5">1.14.14.1</ecNumber>
    </recommendedName>
</protein>
<comment type="similarity">
    <text evidence="4 16">Belongs to the cytochrome P450 family.</text>
</comment>
<evidence type="ECO:0000256" key="12">
    <source>
        <dbReference type="ARBA" id="ARBA00023033"/>
    </source>
</evidence>
<dbReference type="InterPro" id="IPR001128">
    <property type="entry name" value="Cyt_P450"/>
</dbReference>
<proteinExistence type="inferred from homology"/>
<dbReference type="AlphaFoldDB" id="A0A4C2A7S7"/>
<dbReference type="PANTHER" id="PTHR24292">
    <property type="entry name" value="CYTOCHROME P450"/>
    <property type="match status" value="1"/>
</dbReference>
<evidence type="ECO:0000256" key="13">
    <source>
        <dbReference type="ARBA" id="ARBA00023136"/>
    </source>
</evidence>
<evidence type="ECO:0000256" key="1">
    <source>
        <dbReference type="ARBA" id="ARBA00001971"/>
    </source>
</evidence>
<evidence type="ECO:0000256" key="8">
    <source>
        <dbReference type="ARBA" id="ARBA00022824"/>
    </source>
</evidence>
<evidence type="ECO:0000313" key="18">
    <source>
        <dbReference type="Proteomes" id="UP000299102"/>
    </source>
</evidence>
<dbReference type="STRING" id="151549.A0A4C2A7S7"/>
<comment type="cofactor">
    <cofactor evidence="1 15">
        <name>heme</name>
        <dbReference type="ChEBI" id="CHEBI:30413"/>
    </cofactor>
</comment>
<dbReference type="GO" id="GO:0005789">
    <property type="term" value="C:endoplasmic reticulum membrane"/>
    <property type="evidence" value="ECO:0007669"/>
    <property type="project" value="UniProtKB-SubCell"/>
</dbReference>
<keyword evidence="8" id="KW-0256">Endoplasmic reticulum</keyword>
<organism evidence="17 18">
    <name type="scientific">Eumeta variegata</name>
    <name type="common">Bagworm moth</name>
    <name type="synonym">Eumeta japonica</name>
    <dbReference type="NCBI Taxonomy" id="151549"/>
    <lineage>
        <taxon>Eukaryota</taxon>
        <taxon>Metazoa</taxon>
        <taxon>Ecdysozoa</taxon>
        <taxon>Arthropoda</taxon>
        <taxon>Hexapoda</taxon>
        <taxon>Insecta</taxon>
        <taxon>Pterygota</taxon>
        <taxon>Neoptera</taxon>
        <taxon>Endopterygota</taxon>
        <taxon>Lepidoptera</taxon>
        <taxon>Glossata</taxon>
        <taxon>Ditrysia</taxon>
        <taxon>Tineoidea</taxon>
        <taxon>Psychidae</taxon>
        <taxon>Oiketicinae</taxon>
        <taxon>Eumeta</taxon>
    </lineage>
</organism>
<dbReference type="PRINTS" id="PR00463">
    <property type="entry name" value="EP450I"/>
</dbReference>
<dbReference type="InterPro" id="IPR036396">
    <property type="entry name" value="Cyt_P450_sf"/>
</dbReference>
<comment type="subcellular location">
    <subcellularLocation>
        <location evidence="3">Endoplasmic reticulum membrane</location>
        <topology evidence="3">Peripheral membrane protein</topology>
    </subcellularLocation>
    <subcellularLocation>
        <location evidence="2">Microsome membrane</location>
        <topology evidence="2">Peripheral membrane protein</topology>
    </subcellularLocation>
</comment>
<keyword evidence="12 16" id="KW-0503">Monooxygenase</keyword>
<dbReference type="InterPro" id="IPR017972">
    <property type="entry name" value="Cyt_P450_CS"/>
</dbReference>
<dbReference type="GO" id="GO:0020037">
    <property type="term" value="F:heme binding"/>
    <property type="evidence" value="ECO:0007669"/>
    <property type="project" value="InterPro"/>
</dbReference>
<dbReference type="PANTHER" id="PTHR24292:SF45">
    <property type="entry name" value="CYTOCHROME P450 6G1-RELATED"/>
    <property type="match status" value="1"/>
</dbReference>
<dbReference type="Pfam" id="PF00067">
    <property type="entry name" value="p450"/>
    <property type="match status" value="1"/>
</dbReference>
<evidence type="ECO:0000256" key="16">
    <source>
        <dbReference type="RuleBase" id="RU000461"/>
    </source>
</evidence>
<gene>
    <name evidence="17" type="primary">CYP6B2</name>
    <name evidence="17" type="ORF">EVAR_70421_1</name>
</gene>
<evidence type="ECO:0000256" key="7">
    <source>
        <dbReference type="ARBA" id="ARBA00022723"/>
    </source>
</evidence>
<sequence length="512" mass="58479">MLFVAVCFLIVVLYWYGTRGYDYWAKKGVAYEKPIPFVGTALRQFTQRVSLAQAAEEVYRKYPNERYVGTFLGSQKSLVIRDPELIKSILLTDFMYFHKRAVLLQETVTDPLARNLFSVDGDLWKLLRQRLTPAFSTGKLKAMFPLIVERAVKVQDLADEAAKIGATVDVKDLMARYTTDFIGACGFGIDMESLEDENSLFRKLGRRMNIITPRDAVVFMLKTLFPKIFKNLHLIAPEIENTVFHLFETVAKQRNYKPSGRNDFIDLLLTLKEKGKLVGDSIENFNPDGTPKVAEAEMDVELMVAQVFVFFAAGFETSSSSSSYTLHQLAFHPEEQKKVQNEIDDVLSRYDNKLCYDAVKDMKYLEMAFLESLRLFPPVGFLLRSCTKKYTLPGTNVTIDKGVSITIPVQALHLDEKYFKDPEKFIPERFNPDRIKDIEKCSYLPFGEGPRACIGERLGHMQSLAGLAALLHSTRWSRRPTLRHPSPTRLRGTQKEGYLCIKGELEELKTTY</sequence>
<feature type="binding site" description="axial binding residue" evidence="15">
    <location>
        <position position="453"/>
    </location>
    <ligand>
        <name>heme</name>
        <dbReference type="ChEBI" id="CHEBI:30413"/>
    </ligand>
    <ligandPart>
        <name>Fe</name>
        <dbReference type="ChEBI" id="CHEBI:18248"/>
    </ligandPart>
</feature>
<dbReference type="Proteomes" id="UP000299102">
    <property type="component" value="Unassembled WGS sequence"/>
</dbReference>
<dbReference type="GO" id="GO:0005506">
    <property type="term" value="F:iron ion binding"/>
    <property type="evidence" value="ECO:0007669"/>
    <property type="project" value="InterPro"/>
</dbReference>
<evidence type="ECO:0000256" key="2">
    <source>
        <dbReference type="ARBA" id="ARBA00004174"/>
    </source>
</evidence>
<evidence type="ECO:0000256" key="5">
    <source>
        <dbReference type="ARBA" id="ARBA00012109"/>
    </source>
</evidence>
<dbReference type="EC" id="1.14.14.1" evidence="5"/>
<reference evidence="17 18" key="1">
    <citation type="journal article" date="2019" name="Commun. Biol.">
        <title>The bagworm genome reveals a unique fibroin gene that provides high tensile strength.</title>
        <authorList>
            <person name="Kono N."/>
            <person name="Nakamura H."/>
            <person name="Ohtoshi R."/>
            <person name="Tomita M."/>
            <person name="Numata K."/>
            <person name="Arakawa K."/>
        </authorList>
    </citation>
    <scope>NUCLEOTIDE SEQUENCE [LARGE SCALE GENOMIC DNA]</scope>
</reference>
<evidence type="ECO:0000313" key="17">
    <source>
        <dbReference type="EMBL" id="GBP94957.1"/>
    </source>
</evidence>
<keyword evidence="13" id="KW-0472">Membrane</keyword>
<keyword evidence="9" id="KW-0492">Microsome</keyword>
<evidence type="ECO:0000256" key="11">
    <source>
        <dbReference type="ARBA" id="ARBA00023004"/>
    </source>
</evidence>
<keyword evidence="6 15" id="KW-0349">Heme</keyword>
<evidence type="ECO:0000256" key="6">
    <source>
        <dbReference type="ARBA" id="ARBA00022617"/>
    </source>
</evidence>
<comment type="caution">
    <text evidence="17">The sequence shown here is derived from an EMBL/GenBank/DDBJ whole genome shotgun (WGS) entry which is preliminary data.</text>
</comment>
<dbReference type="InterPro" id="IPR002401">
    <property type="entry name" value="Cyt_P450_E_grp-I"/>
</dbReference>
<dbReference type="FunFam" id="1.10.630.10:FF:000042">
    <property type="entry name" value="Cytochrome P450"/>
    <property type="match status" value="1"/>
</dbReference>
<dbReference type="PROSITE" id="PS00086">
    <property type="entry name" value="CYTOCHROME_P450"/>
    <property type="match status" value="1"/>
</dbReference>
<accession>A0A4C2A7S7</accession>
<evidence type="ECO:0000256" key="9">
    <source>
        <dbReference type="ARBA" id="ARBA00022848"/>
    </source>
</evidence>
<dbReference type="Gene3D" id="1.10.630.10">
    <property type="entry name" value="Cytochrome P450"/>
    <property type="match status" value="1"/>
</dbReference>
<evidence type="ECO:0000256" key="3">
    <source>
        <dbReference type="ARBA" id="ARBA00004406"/>
    </source>
</evidence>